<proteinExistence type="predicted"/>
<evidence type="ECO:0000256" key="2">
    <source>
        <dbReference type="SAM" id="Phobius"/>
    </source>
</evidence>
<evidence type="ECO:0000313" key="4">
    <source>
        <dbReference type="Proteomes" id="UP000572680"/>
    </source>
</evidence>
<feature type="transmembrane region" description="Helical" evidence="2">
    <location>
        <begin position="86"/>
        <end position="107"/>
    </location>
</feature>
<feature type="compositionally biased region" description="Low complexity" evidence="1">
    <location>
        <begin position="119"/>
        <end position="151"/>
    </location>
</feature>
<keyword evidence="2" id="KW-0472">Membrane</keyword>
<feature type="region of interest" description="Disordered" evidence="1">
    <location>
        <begin position="223"/>
        <end position="246"/>
    </location>
</feature>
<keyword evidence="2" id="KW-1133">Transmembrane helix</keyword>
<dbReference type="AlphaFoldDB" id="A0A7W3LWF0"/>
<feature type="region of interest" description="Disordered" evidence="1">
    <location>
        <begin position="1"/>
        <end position="78"/>
    </location>
</feature>
<accession>A0A7W3LWF0</accession>
<dbReference type="Proteomes" id="UP000572680">
    <property type="component" value="Unassembled WGS sequence"/>
</dbReference>
<sequence>MPRCTRCNTPLGGASGEEATRRDPNEGQPLPPPWSAPPQDPPGWNTPPPPPSGDPGETSISLSPEPWDEPPIWQPPQQTRRRDVKLYLLIAVGAVALAAVATLIVVWPSGDDRNGSGAGPQPQQTSQTPTGDDTGTPPDGTTPTTASGDAAQQARAVDRLLSEMTSTRSQLQPIVAECDRSGLGRIAAQRQSQLDRARSMAFDKLPSGPQMRSALVRALEASAESSRIRRSEGCPATPLPDDHRATSAKQEFIGYWNSVAAEHDLPSRSESDI</sequence>
<feature type="compositionally biased region" description="Pro residues" evidence="1">
    <location>
        <begin position="29"/>
        <end position="53"/>
    </location>
</feature>
<keyword evidence="2" id="KW-0812">Transmembrane</keyword>
<evidence type="ECO:0000256" key="1">
    <source>
        <dbReference type="SAM" id="MobiDB-lite"/>
    </source>
</evidence>
<organism evidence="3 4">
    <name type="scientific">Actinomadura namibiensis</name>
    <dbReference type="NCBI Taxonomy" id="182080"/>
    <lineage>
        <taxon>Bacteria</taxon>
        <taxon>Bacillati</taxon>
        <taxon>Actinomycetota</taxon>
        <taxon>Actinomycetes</taxon>
        <taxon>Streptosporangiales</taxon>
        <taxon>Thermomonosporaceae</taxon>
        <taxon>Actinomadura</taxon>
    </lineage>
</organism>
<keyword evidence="4" id="KW-1185">Reference proteome</keyword>
<evidence type="ECO:0000313" key="3">
    <source>
        <dbReference type="EMBL" id="MBA8955576.1"/>
    </source>
</evidence>
<gene>
    <name evidence="3" type="ORF">HNR61_007252</name>
</gene>
<dbReference type="EMBL" id="JACJIA010000012">
    <property type="protein sequence ID" value="MBA8955576.1"/>
    <property type="molecule type" value="Genomic_DNA"/>
</dbReference>
<feature type="region of interest" description="Disordered" evidence="1">
    <location>
        <begin position="112"/>
        <end position="154"/>
    </location>
</feature>
<comment type="caution">
    <text evidence="3">The sequence shown here is derived from an EMBL/GenBank/DDBJ whole genome shotgun (WGS) entry which is preliminary data.</text>
</comment>
<protein>
    <submittedName>
        <fullName evidence="3">Uncharacterized protein</fullName>
    </submittedName>
</protein>
<dbReference type="RefSeq" id="WP_182847561.1">
    <property type="nucleotide sequence ID" value="NZ_BAAALP010000058.1"/>
</dbReference>
<name>A0A7W3LWF0_ACTNM</name>
<reference evidence="3 4" key="1">
    <citation type="submission" date="2020-08" db="EMBL/GenBank/DDBJ databases">
        <title>Genomic Encyclopedia of Type Strains, Phase IV (KMG-IV): sequencing the most valuable type-strain genomes for metagenomic binning, comparative biology and taxonomic classification.</title>
        <authorList>
            <person name="Goeker M."/>
        </authorList>
    </citation>
    <scope>NUCLEOTIDE SEQUENCE [LARGE SCALE GENOMIC DNA]</scope>
    <source>
        <strain evidence="3 4">DSM 44197</strain>
    </source>
</reference>